<protein>
    <submittedName>
        <fullName evidence="4">Hxxxd-type acyl-transferase family protein</fullName>
    </submittedName>
</protein>
<dbReference type="PANTHER" id="PTHR31623:SF17">
    <property type="entry name" value="F21J9.9"/>
    <property type="match status" value="1"/>
</dbReference>
<reference evidence="4 5" key="1">
    <citation type="submission" date="2020-06" db="EMBL/GenBank/DDBJ databases">
        <title>Transcriptomic and genomic resources for Thalictrum thalictroides and T. hernandezii: Facilitating candidate gene discovery in an emerging model plant lineage.</title>
        <authorList>
            <person name="Arias T."/>
            <person name="Riano-Pachon D.M."/>
            <person name="Di Stilio V.S."/>
        </authorList>
    </citation>
    <scope>NUCLEOTIDE SEQUENCE [LARGE SCALE GENOMIC DNA]</scope>
    <source>
        <strain evidence="5">cv. WT478/WT964</strain>
        <tissue evidence="4">Leaves</tissue>
    </source>
</reference>
<dbReference type="EMBL" id="JABWDY010019197">
    <property type="protein sequence ID" value="KAF5194076.1"/>
    <property type="molecule type" value="Genomic_DNA"/>
</dbReference>
<dbReference type="InterPro" id="IPR023213">
    <property type="entry name" value="CAT-like_dom_sf"/>
</dbReference>
<name>A0A7J6W9F4_THATH</name>
<evidence type="ECO:0000256" key="3">
    <source>
        <dbReference type="ARBA" id="ARBA00023315"/>
    </source>
</evidence>
<dbReference type="GO" id="GO:0016746">
    <property type="term" value="F:acyltransferase activity"/>
    <property type="evidence" value="ECO:0007669"/>
    <property type="project" value="UniProtKB-KW"/>
</dbReference>
<evidence type="ECO:0000313" key="5">
    <source>
        <dbReference type="Proteomes" id="UP000554482"/>
    </source>
</evidence>
<keyword evidence="5" id="KW-1185">Reference proteome</keyword>
<comment type="caution">
    <text evidence="4">The sequence shown here is derived from an EMBL/GenBank/DDBJ whole genome shotgun (WGS) entry which is preliminary data.</text>
</comment>
<evidence type="ECO:0000256" key="1">
    <source>
        <dbReference type="ARBA" id="ARBA00009861"/>
    </source>
</evidence>
<accession>A0A7J6W9F4</accession>
<organism evidence="4 5">
    <name type="scientific">Thalictrum thalictroides</name>
    <name type="common">Rue-anemone</name>
    <name type="synonym">Anemone thalictroides</name>
    <dbReference type="NCBI Taxonomy" id="46969"/>
    <lineage>
        <taxon>Eukaryota</taxon>
        <taxon>Viridiplantae</taxon>
        <taxon>Streptophyta</taxon>
        <taxon>Embryophyta</taxon>
        <taxon>Tracheophyta</taxon>
        <taxon>Spermatophyta</taxon>
        <taxon>Magnoliopsida</taxon>
        <taxon>Ranunculales</taxon>
        <taxon>Ranunculaceae</taxon>
        <taxon>Thalictroideae</taxon>
        <taxon>Thalictrum</taxon>
    </lineage>
</organism>
<evidence type="ECO:0000313" key="4">
    <source>
        <dbReference type="EMBL" id="KAF5194076.1"/>
    </source>
</evidence>
<dbReference type="Proteomes" id="UP000554482">
    <property type="component" value="Unassembled WGS sequence"/>
</dbReference>
<evidence type="ECO:0000256" key="2">
    <source>
        <dbReference type="ARBA" id="ARBA00022679"/>
    </source>
</evidence>
<dbReference type="Pfam" id="PF02458">
    <property type="entry name" value="Transferase"/>
    <property type="match status" value="1"/>
</dbReference>
<dbReference type="OrthoDB" id="1932220at2759"/>
<keyword evidence="3" id="KW-0012">Acyltransferase</keyword>
<comment type="similarity">
    <text evidence="1">Belongs to the plant acyltransferase family.</text>
</comment>
<proteinExistence type="inferred from homology"/>
<gene>
    <name evidence="4" type="ORF">FRX31_016337</name>
</gene>
<dbReference type="Gene3D" id="3.30.559.10">
    <property type="entry name" value="Chloramphenicol acetyltransferase-like domain"/>
    <property type="match status" value="1"/>
</dbReference>
<dbReference type="PANTHER" id="PTHR31623">
    <property type="entry name" value="F21J9.9"/>
    <property type="match status" value="1"/>
</dbReference>
<dbReference type="AlphaFoldDB" id="A0A7J6W9F4"/>
<keyword evidence="2 4" id="KW-0808">Transferase</keyword>
<sequence length="91" mass="9958">MMDTAQIAPLIRVGHVDSSFHLIPFYDADFGGGKPVWIGSVGSVNLVLPNAIMLMDTRDGNGIEAWVGLTEEDMPRFECDPELITYTSSNN</sequence>